<evidence type="ECO:0000313" key="2">
    <source>
        <dbReference type="EMBL" id="OEE57458.1"/>
    </source>
</evidence>
<dbReference type="AlphaFoldDB" id="A0A1E5BW29"/>
<gene>
    <name evidence="2" type="ORF">A1OK_17700</name>
</gene>
<reference evidence="2 3" key="1">
    <citation type="journal article" date="2012" name="Science">
        <title>Ecological populations of bacteria act as socially cohesive units of antibiotic production and resistance.</title>
        <authorList>
            <person name="Cordero O.X."/>
            <person name="Wildschutte H."/>
            <person name="Kirkup B."/>
            <person name="Proehl S."/>
            <person name="Ngo L."/>
            <person name="Hussain F."/>
            <person name="Le Roux F."/>
            <person name="Mincer T."/>
            <person name="Polz M.F."/>
        </authorList>
    </citation>
    <scope>NUCLEOTIDE SEQUENCE [LARGE SCALE GENOMIC DNA]</scope>
    <source>
        <strain evidence="2 3">FF-454</strain>
    </source>
</reference>
<dbReference type="RefSeq" id="WP_016958348.1">
    <property type="nucleotide sequence ID" value="NZ_AJWN02000109.1"/>
</dbReference>
<accession>A0A1E5BW29</accession>
<comment type="caution">
    <text evidence="2">The sequence shown here is derived from an EMBL/GenBank/DDBJ whole genome shotgun (WGS) entry which is preliminary data.</text>
</comment>
<keyword evidence="1" id="KW-0732">Signal</keyword>
<feature type="chain" id="PRO_5009172101" evidence="1">
    <location>
        <begin position="23"/>
        <end position="306"/>
    </location>
</feature>
<dbReference type="EMBL" id="AJWN02000109">
    <property type="protein sequence ID" value="OEE57458.1"/>
    <property type="molecule type" value="Genomic_DNA"/>
</dbReference>
<organism evidence="2 3">
    <name type="scientific">Enterovibrio norvegicus FF-454</name>
    <dbReference type="NCBI Taxonomy" id="1185651"/>
    <lineage>
        <taxon>Bacteria</taxon>
        <taxon>Pseudomonadati</taxon>
        <taxon>Pseudomonadota</taxon>
        <taxon>Gammaproteobacteria</taxon>
        <taxon>Vibrionales</taxon>
        <taxon>Vibrionaceae</taxon>
        <taxon>Enterovibrio</taxon>
    </lineage>
</organism>
<dbReference type="Proteomes" id="UP000095039">
    <property type="component" value="Unassembled WGS sequence"/>
</dbReference>
<evidence type="ECO:0000256" key="1">
    <source>
        <dbReference type="SAM" id="SignalP"/>
    </source>
</evidence>
<name>A0A1E5BW29_9GAMM</name>
<proteinExistence type="predicted"/>
<dbReference type="SUPFAM" id="SSF63825">
    <property type="entry name" value="YWTD domain"/>
    <property type="match status" value="1"/>
</dbReference>
<feature type="signal peptide" evidence="1">
    <location>
        <begin position="1"/>
        <end position="22"/>
    </location>
</feature>
<sequence>MRKTLLSTMVLTVSTFATSASAVDCDGNLYTMNSGRGDVGILVNIDESRARNVSNYFFEANEIATIHSRALFSASAMAYDASSDRIYYASTPTPADFHIAGTDNGDYTAQELEGLNLQASAFKPHRLAYFDIATQTHHFVGNTRFQITRMTFDPTTGTLYGSDIGRLFTINTSTAEQTLAGTFDINIRLGGYSNWGDFVFYGGELLFVTNTRTFAIDTSDASATVKFFHNVDFVTAATLDQNGEILVASRNVNVAGSPNSTNLWSLNPVTNANNFGSQAYAGLVPMAVDAMTNVTSEQDACYSPRF</sequence>
<keyword evidence="3" id="KW-1185">Reference proteome</keyword>
<evidence type="ECO:0000313" key="3">
    <source>
        <dbReference type="Proteomes" id="UP000095039"/>
    </source>
</evidence>
<protein>
    <submittedName>
        <fullName evidence="2">Uncharacterized protein</fullName>
    </submittedName>
</protein>